<proteinExistence type="predicted"/>
<evidence type="ECO:0000313" key="1">
    <source>
        <dbReference type="EMBL" id="KAF9653603.1"/>
    </source>
</evidence>
<accession>A0ACB6ZWB2</accession>
<reference evidence="1" key="1">
    <citation type="submission" date="2019-10" db="EMBL/GenBank/DDBJ databases">
        <authorList>
            <consortium name="DOE Joint Genome Institute"/>
            <person name="Kuo A."/>
            <person name="Miyauchi S."/>
            <person name="Kiss E."/>
            <person name="Drula E."/>
            <person name="Kohler A."/>
            <person name="Sanchez-Garcia M."/>
            <person name="Andreopoulos B."/>
            <person name="Barry K.W."/>
            <person name="Bonito G."/>
            <person name="Buee M."/>
            <person name="Carver A."/>
            <person name="Chen C."/>
            <person name="Cichocki N."/>
            <person name="Clum A."/>
            <person name="Culley D."/>
            <person name="Crous P.W."/>
            <person name="Fauchery L."/>
            <person name="Girlanda M."/>
            <person name="Hayes R."/>
            <person name="Keri Z."/>
            <person name="Labutti K."/>
            <person name="Lipzen A."/>
            <person name="Lombard V."/>
            <person name="Magnuson J."/>
            <person name="Maillard F."/>
            <person name="Morin E."/>
            <person name="Murat C."/>
            <person name="Nolan M."/>
            <person name="Ohm R."/>
            <person name="Pangilinan J."/>
            <person name="Pereira M."/>
            <person name="Perotto S."/>
            <person name="Peter M."/>
            <person name="Riley R."/>
            <person name="Sitrit Y."/>
            <person name="Stielow B."/>
            <person name="Szollosi G."/>
            <person name="Zifcakova L."/>
            <person name="Stursova M."/>
            <person name="Spatafora J.W."/>
            <person name="Tedersoo L."/>
            <person name="Vaario L.-M."/>
            <person name="Yamada A."/>
            <person name="Yan M."/>
            <person name="Wang P."/>
            <person name="Xu J."/>
            <person name="Bruns T."/>
            <person name="Baldrian P."/>
            <person name="Vilgalys R."/>
            <person name="Henrissat B."/>
            <person name="Grigoriev I.V."/>
            <person name="Hibbett D."/>
            <person name="Nagy L.G."/>
            <person name="Martin F.M."/>
        </authorList>
    </citation>
    <scope>NUCLEOTIDE SEQUENCE</scope>
    <source>
        <strain evidence="1">P2</strain>
    </source>
</reference>
<comment type="caution">
    <text evidence="1">The sequence shown here is derived from an EMBL/GenBank/DDBJ whole genome shotgun (WGS) entry which is preliminary data.</text>
</comment>
<evidence type="ECO:0000313" key="2">
    <source>
        <dbReference type="Proteomes" id="UP000886501"/>
    </source>
</evidence>
<gene>
    <name evidence="1" type="ORF">BDM02DRAFT_3182614</name>
</gene>
<keyword evidence="2" id="KW-1185">Reference proteome</keyword>
<sequence>MASTEHLSIAERVFGYHPNNALALAAAIVYAITAVALVLRVMTSKAWWALCLPIGSFFEALGFVLRYVAEYNPNSIGLFATELLFIICAPATFLAFNYITYGRLISFVGAEHSVMDPQKLAKIFIISDVFTFLLQAGGSGLQTSEKLANTGQKVVLVGLILQATSYGFFSLLLIKSHISIKSNKTSPTHKPRVILIWVLYFSSAFISVRCIYRVVEFSQGRHGYLLTHEGKSPDLECSLCIASTYMKHSLPLRPRYITPTLGDRCLHSLLAD</sequence>
<organism evidence="1 2">
    <name type="scientific">Thelephora ganbajun</name>
    <name type="common">Ganba fungus</name>
    <dbReference type="NCBI Taxonomy" id="370292"/>
    <lineage>
        <taxon>Eukaryota</taxon>
        <taxon>Fungi</taxon>
        <taxon>Dikarya</taxon>
        <taxon>Basidiomycota</taxon>
        <taxon>Agaricomycotina</taxon>
        <taxon>Agaricomycetes</taxon>
        <taxon>Thelephorales</taxon>
        <taxon>Thelephoraceae</taxon>
        <taxon>Thelephora</taxon>
    </lineage>
</organism>
<dbReference type="EMBL" id="MU117963">
    <property type="protein sequence ID" value="KAF9653603.1"/>
    <property type="molecule type" value="Genomic_DNA"/>
</dbReference>
<name>A0ACB6ZWB2_THEGA</name>
<protein>
    <submittedName>
        <fullName evidence="1">Uncharacterized protein</fullName>
    </submittedName>
</protein>
<reference evidence="1" key="2">
    <citation type="journal article" date="2020" name="Nat. Commun.">
        <title>Large-scale genome sequencing of mycorrhizal fungi provides insights into the early evolution of symbiotic traits.</title>
        <authorList>
            <person name="Miyauchi S."/>
            <person name="Kiss E."/>
            <person name="Kuo A."/>
            <person name="Drula E."/>
            <person name="Kohler A."/>
            <person name="Sanchez-Garcia M."/>
            <person name="Morin E."/>
            <person name="Andreopoulos B."/>
            <person name="Barry K.W."/>
            <person name="Bonito G."/>
            <person name="Buee M."/>
            <person name="Carver A."/>
            <person name="Chen C."/>
            <person name="Cichocki N."/>
            <person name="Clum A."/>
            <person name="Culley D."/>
            <person name="Crous P.W."/>
            <person name="Fauchery L."/>
            <person name="Girlanda M."/>
            <person name="Hayes R.D."/>
            <person name="Keri Z."/>
            <person name="LaButti K."/>
            <person name="Lipzen A."/>
            <person name="Lombard V."/>
            <person name="Magnuson J."/>
            <person name="Maillard F."/>
            <person name="Murat C."/>
            <person name="Nolan M."/>
            <person name="Ohm R.A."/>
            <person name="Pangilinan J."/>
            <person name="Pereira M.F."/>
            <person name="Perotto S."/>
            <person name="Peter M."/>
            <person name="Pfister S."/>
            <person name="Riley R."/>
            <person name="Sitrit Y."/>
            <person name="Stielow J.B."/>
            <person name="Szollosi G."/>
            <person name="Zifcakova L."/>
            <person name="Stursova M."/>
            <person name="Spatafora J.W."/>
            <person name="Tedersoo L."/>
            <person name="Vaario L.M."/>
            <person name="Yamada A."/>
            <person name="Yan M."/>
            <person name="Wang P."/>
            <person name="Xu J."/>
            <person name="Bruns T."/>
            <person name="Baldrian P."/>
            <person name="Vilgalys R."/>
            <person name="Dunand C."/>
            <person name="Henrissat B."/>
            <person name="Grigoriev I.V."/>
            <person name="Hibbett D."/>
            <person name="Nagy L.G."/>
            <person name="Martin F.M."/>
        </authorList>
    </citation>
    <scope>NUCLEOTIDE SEQUENCE</scope>
    <source>
        <strain evidence="1">P2</strain>
    </source>
</reference>
<dbReference type="Proteomes" id="UP000886501">
    <property type="component" value="Unassembled WGS sequence"/>
</dbReference>